<dbReference type="EMBL" id="CP157947">
    <property type="protein sequence ID" value="XBS70788.1"/>
    <property type="molecule type" value="Genomic_DNA"/>
</dbReference>
<evidence type="ECO:0000256" key="2">
    <source>
        <dbReference type="SAM" id="MobiDB-lite"/>
    </source>
</evidence>
<feature type="compositionally biased region" description="Pro residues" evidence="2">
    <location>
        <begin position="440"/>
        <end position="452"/>
    </location>
</feature>
<dbReference type="InterPro" id="IPR011050">
    <property type="entry name" value="Pectin_lyase_fold/virulence"/>
</dbReference>
<dbReference type="GO" id="GO:0019867">
    <property type="term" value="C:outer membrane"/>
    <property type="evidence" value="ECO:0007669"/>
    <property type="project" value="InterPro"/>
</dbReference>
<accession>A0AAU7QCD8</accession>
<reference evidence="4" key="1">
    <citation type="submission" date="2024-06" db="EMBL/GenBank/DDBJ databases">
        <authorList>
            <person name="Coelho C."/>
            <person name="Bento M."/>
            <person name="Garcia E."/>
            <person name="Camelo A."/>
            <person name="Brandao I."/>
            <person name="Espirito Santo C."/>
            <person name="Trovao J."/>
            <person name="Verissimo A."/>
            <person name="Costa J."/>
            <person name="Tiago I."/>
        </authorList>
    </citation>
    <scope>NUCLEOTIDE SEQUENCE</scope>
    <source>
        <strain evidence="4">KWT182</strain>
    </source>
</reference>
<dbReference type="NCBIfam" id="TIGR01414">
    <property type="entry name" value="autotrans_barl"/>
    <property type="match status" value="1"/>
</dbReference>
<name>A0AAU7QCD8_9GAMM</name>
<dbReference type="InterPro" id="IPR006315">
    <property type="entry name" value="OM_autotransptr_brl_dom"/>
</dbReference>
<dbReference type="NCBIfam" id="TIGR02601">
    <property type="entry name" value="autotrns_rpt"/>
    <property type="match status" value="1"/>
</dbReference>
<evidence type="ECO:0000313" key="4">
    <source>
        <dbReference type="EMBL" id="XBS70788.1"/>
    </source>
</evidence>
<dbReference type="PANTHER" id="PTHR12338">
    <property type="entry name" value="AUTOTRANSPORTER"/>
    <property type="match status" value="1"/>
</dbReference>
<dbReference type="SUPFAM" id="SSF51126">
    <property type="entry name" value="Pectin lyase-like"/>
    <property type="match status" value="1"/>
</dbReference>
<organism evidence="4">
    <name type="scientific">Acerihabitans sp. KWT182</name>
    <dbReference type="NCBI Taxonomy" id="3157919"/>
    <lineage>
        <taxon>Bacteria</taxon>
        <taxon>Pseudomonadati</taxon>
        <taxon>Pseudomonadota</taxon>
        <taxon>Gammaproteobacteria</taxon>
        <taxon>Enterobacterales</taxon>
        <taxon>Pectobacteriaceae</taxon>
        <taxon>Acerihabitans</taxon>
    </lineage>
</organism>
<dbReference type="Gene3D" id="2.160.20.20">
    <property type="match status" value="1"/>
</dbReference>
<keyword evidence="1" id="KW-0732">Signal</keyword>
<gene>
    <name evidence="4" type="ORF">ABK905_06645</name>
</gene>
<dbReference type="Pfam" id="PF18883">
    <property type="entry name" value="AC_1"/>
    <property type="match status" value="1"/>
</dbReference>
<dbReference type="PANTHER" id="PTHR12338:SF5">
    <property type="entry name" value="ANTIGEN 43-RELATED"/>
    <property type="match status" value="1"/>
</dbReference>
<dbReference type="InterPro" id="IPR013425">
    <property type="entry name" value="Autotrns_rpt"/>
</dbReference>
<sequence>MSGGSTLCDAATEQTTTVGDGPGTDNVAITVQPGATITTGTDSAISVDTDATIHLLNDANVINDSDAPGGTGRWDAGQNTIEFNNDSTLLILPGARVLSQGPGNSNEAINVIGAGNSIINYGLIQGTVSSAIWFQPAVGNNSIDNYGTISILTAGGTAIGSSGTTLSIINHDGGAIIGNVNMGSGNDSLTLESGSVLNGNINGGGGINQLILSGSTGSTDTLDLLSGNISNFQSLTKNGAGEWLLTGQLATTIANVTVNDGTLALAGNNDYVGNTNINGGTLAAQADNAFSPNSAYIIAAVGAMDLNGFSQTIPSVSNAGVINLNGTAGTELIVTGNYAGNNGRLNFNAKLSDDASDSERLIVQGDTSGDTTVTVNNAGGSGAQTIDGIELISVTGASDGEFIQSGRIVAGAYDYTLERGTGANDANWYLNSSTVAEPPGAEPEPIPDPPSRPGRYGGAS</sequence>
<evidence type="ECO:0000259" key="3">
    <source>
        <dbReference type="Pfam" id="PF18883"/>
    </source>
</evidence>
<protein>
    <submittedName>
        <fullName evidence="4">Autotransporter outer membrane beta-barrel domain-containing protein</fullName>
    </submittedName>
</protein>
<dbReference type="CDD" id="cd01344">
    <property type="entry name" value="PL2_Passenger_AT"/>
    <property type="match status" value="1"/>
</dbReference>
<proteinExistence type="predicted"/>
<dbReference type="AlphaFoldDB" id="A0AAU7QCD8"/>
<feature type="domain" description="Autochaperone" evidence="3">
    <location>
        <begin position="328"/>
        <end position="417"/>
    </location>
</feature>
<dbReference type="InterPro" id="IPR050909">
    <property type="entry name" value="Bact_Autotransporter_VF"/>
</dbReference>
<feature type="region of interest" description="Disordered" evidence="2">
    <location>
        <begin position="1"/>
        <end position="25"/>
    </location>
</feature>
<dbReference type="Pfam" id="PF12951">
    <property type="entry name" value="PATR"/>
    <property type="match status" value="1"/>
</dbReference>
<dbReference type="InterPro" id="IPR012332">
    <property type="entry name" value="Autotransporter_pectin_lyase_C"/>
</dbReference>
<dbReference type="InterPro" id="IPR043990">
    <property type="entry name" value="AC_1"/>
</dbReference>
<feature type="region of interest" description="Disordered" evidence="2">
    <location>
        <begin position="431"/>
        <end position="460"/>
    </location>
</feature>
<evidence type="ECO:0000256" key="1">
    <source>
        <dbReference type="ARBA" id="ARBA00022729"/>
    </source>
</evidence>